<dbReference type="GO" id="GO:0005543">
    <property type="term" value="F:phospholipid binding"/>
    <property type="evidence" value="ECO:0007669"/>
    <property type="project" value="TreeGrafter"/>
</dbReference>
<dbReference type="NCBIfam" id="TIGR00215">
    <property type="entry name" value="lpxB"/>
    <property type="match status" value="1"/>
</dbReference>
<dbReference type="OrthoDB" id="9801642at2"/>
<dbReference type="PANTHER" id="PTHR30372">
    <property type="entry name" value="LIPID-A-DISACCHARIDE SYNTHASE"/>
    <property type="match status" value="1"/>
</dbReference>
<comment type="function">
    <text evidence="1">Condensation of UDP-2,3-diacylglucosamine and 2,3-diacylglucosamine-1-phosphate to form lipid A disaccharide, a precursor of lipid A, a phosphorylated glycolipid that anchors the lipopolysaccharide to the outer membrane of the cell.</text>
</comment>
<evidence type="ECO:0000256" key="9">
    <source>
        <dbReference type="ARBA" id="ARBA00048975"/>
    </source>
</evidence>
<evidence type="ECO:0000256" key="1">
    <source>
        <dbReference type="ARBA" id="ARBA00002056"/>
    </source>
</evidence>
<name>A0A0D8ZNH3_9CYAN</name>
<organism evidence="11 12">
    <name type="scientific">Aliterella atlantica CENA595</name>
    <dbReference type="NCBI Taxonomy" id="1618023"/>
    <lineage>
        <taxon>Bacteria</taxon>
        <taxon>Bacillati</taxon>
        <taxon>Cyanobacteriota</taxon>
        <taxon>Cyanophyceae</taxon>
        <taxon>Chroococcidiopsidales</taxon>
        <taxon>Aliterellaceae</taxon>
        <taxon>Aliterella</taxon>
    </lineage>
</organism>
<dbReference type="EC" id="2.4.1.182" evidence="2 10"/>
<comment type="catalytic activity">
    <reaction evidence="9">
        <text>a lipid X + a UDP-2-N,3-O-bis[(3R)-3-hydroxyacyl]-alpha-D-glucosamine = a lipid A disaccharide + UDP + H(+)</text>
        <dbReference type="Rhea" id="RHEA:67828"/>
        <dbReference type="ChEBI" id="CHEBI:15378"/>
        <dbReference type="ChEBI" id="CHEBI:58223"/>
        <dbReference type="ChEBI" id="CHEBI:137748"/>
        <dbReference type="ChEBI" id="CHEBI:176338"/>
        <dbReference type="ChEBI" id="CHEBI:176343"/>
        <dbReference type="EC" id="2.4.1.182"/>
    </reaction>
</comment>
<evidence type="ECO:0000256" key="2">
    <source>
        <dbReference type="ARBA" id="ARBA00012687"/>
    </source>
</evidence>
<dbReference type="PANTHER" id="PTHR30372:SF4">
    <property type="entry name" value="LIPID-A-DISACCHARIDE SYNTHASE, MITOCHONDRIAL-RELATED"/>
    <property type="match status" value="1"/>
</dbReference>
<evidence type="ECO:0000256" key="7">
    <source>
        <dbReference type="ARBA" id="ARBA00022679"/>
    </source>
</evidence>
<dbReference type="PATRIC" id="fig|1618023.3.peg.1162"/>
<dbReference type="GO" id="GO:0009245">
    <property type="term" value="P:lipid A biosynthetic process"/>
    <property type="evidence" value="ECO:0007669"/>
    <property type="project" value="UniProtKB-UniRule"/>
</dbReference>
<accession>A0A0D8ZNH3</accession>
<protein>
    <recommendedName>
        <fullName evidence="3 10">Lipid-A-disaccharide synthase</fullName>
        <ecNumber evidence="2 10">2.4.1.182</ecNumber>
    </recommendedName>
</protein>
<evidence type="ECO:0000313" key="12">
    <source>
        <dbReference type="Proteomes" id="UP000032452"/>
    </source>
</evidence>
<evidence type="ECO:0000256" key="6">
    <source>
        <dbReference type="ARBA" id="ARBA00022676"/>
    </source>
</evidence>
<keyword evidence="12" id="KW-1185">Reference proteome</keyword>
<evidence type="ECO:0000256" key="8">
    <source>
        <dbReference type="ARBA" id="ARBA00023098"/>
    </source>
</evidence>
<dbReference type="RefSeq" id="WP_045056235.1">
    <property type="nucleotide sequence ID" value="NZ_CAWMDP010000016.1"/>
</dbReference>
<evidence type="ECO:0000256" key="5">
    <source>
        <dbReference type="ARBA" id="ARBA00022556"/>
    </source>
</evidence>
<dbReference type="GO" id="GO:0016020">
    <property type="term" value="C:membrane"/>
    <property type="evidence" value="ECO:0007669"/>
    <property type="project" value="GOC"/>
</dbReference>
<reference evidence="11 12" key="1">
    <citation type="submission" date="2015-02" db="EMBL/GenBank/DDBJ databases">
        <title>Draft genome of a novel marine cyanobacterium (Chroococcales) isolated from South Atlantic Ocean.</title>
        <authorList>
            <person name="Rigonato J."/>
            <person name="Alvarenga D.O."/>
            <person name="Branco L.H."/>
            <person name="Varani A.M."/>
            <person name="Brandini F.P."/>
            <person name="Fiore M.F."/>
        </authorList>
    </citation>
    <scope>NUCLEOTIDE SEQUENCE [LARGE SCALE GENOMIC DNA]</scope>
    <source>
        <strain evidence="11 12">CENA595</strain>
    </source>
</reference>
<evidence type="ECO:0000256" key="3">
    <source>
        <dbReference type="ARBA" id="ARBA00020902"/>
    </source>
</evidence>
<evidence type="ECO:0000313" key="11">
    <source>
        <dbReference type="EMBL" id="KJH70363.1"/>
    </source>
</evidence>
<comment type="caution">
    <text evidence="11">The sequence shown here is derived from an EMBL/GenBank/DDBJ whole genome shotgun (WGS) entry which is preliminary data.</text>
</comment>
<dbReference type="AlphaFoldDB" id="A0A0D8ZNH3"/>
<keyword evidence="5" id="KW-0441">Lipid A biosynthesis</keyword>
<proteinExistence type="predicted"/>
<keyword evidence="4" id="KW-0444">Lipid biosynthesis</keyword>
<dbReference type="GO" id="GO:0008915">
    <property type="term" value="F:lipid-A-disaccharide synthase activity"/>
    <property type="evidence" value="ECO:0007669"/>
    <property type="project" value="UniProtKB-UniRule"/>
</dbReference>
<dbReference type="Proteomes" id="UP000032452">
    <property type="component" value="Unassembled WGS sequence"/>
</dbReference>
<dbReference type="InterPro" id="IPR003835">
    <property type="entry name" value="Glyco_trans_19"/>
</dbReference>
<keyword evidence="6" id="KW-0328">Glycosyltransferase</keyword>
<dbReference type="SUPFAM" id="SSF53756">
    <property type="entry name" value="UDP-Glycosyltransferase/glycogen phosphorylase"/>
    <property type="match status" value="1"/>
</dbReference>
<dbReference type="Pfam" id="PF02684">
    <property type="entry name" value="LpxB"/>
    <property type="match status" value="1"/>
</dbReference>
<evidence type="ECO:0000256" key="10">
    <source>
        <dbReference type="NCBIfam" id="TIGR00215"/>
    </source>
</evidence>
<dbReference type="EMBL" id="JYON01000024">
    <property type="protein sequence ID" value="KJH70363.1"/>
    <property type="molecule type" value="Genomic_DNA"/>
</dbReference>
<keyword evidence="7" id="KW-0808">Transferase</keyword>
<keyword evidence="8" id="KW-0443">Lipid metabolism</keyword>
<dbReference type="STRING" id="1618023.UH38_18590"/>
<evidence type="ECO:0000256" key="4">
    <source>
        <dbReference type="ARBA" id="ARBA00022516"/>
    </source>
</evidence>
<gene>
    <name evidence="11" type="ORF">UH38_18590</name>
</gene>
<sequence>MRVFISTGEVSGDLQGALLVTALYRQAARMGLKLEIVALGGAQMAEAGATLIGDTASIGAMGALELIPFILPTFRLQKQAIASLKQQPPDLVVLIDYMGSNLKIGTYLYKQLPQVPIAYYIAPQVWVWSPNPTDATRIVEITDKLLAIFPAEARYFQQRGAKVSWVGHPLVDKLQNAPSKAAARSILNIPPEQTAIALIPASRRQELKYLLPPMFAAAKQIQAQLPNVHFWIPLALETYRAQIEKEIARYSLNATIVSGQTIEAIAASDLAITKSGTVNLEIALLNVPQVVIYRVSRLTFALAQLFKFSIPFMSPPNLVEMKPIVPELLQDLATPENIVKESLELLQNPQRRQETIDAYAQMRVSLGEVGVCDRAAQEILQLLEVESKE</sequence>